<keyword evidence="3" id="KW-1185">Reference proteome</keyword>
<evidence type="ECO:0000259" key="1">
    <source>
        <dbReference type="Pfam" id="PF13649"/>
    </source>
</evidence>
<gene>
    <name evidence="2" type="ORF">ACFOZ8_15620</name>
</gene>
<dbReference type="GO" id="GO:0008168">
    <property type="term" value="F:methyltransferase activity"/>
    <property type="evidence" value="ECO:0007669"/>
    <property type="project" value="UniProtKB-KW"/>
</dbReference>
<dbReference type="EMBL" id="JBHSAM010000028">
    <property type="protein sequence ID" value="MFC4101069.1"/>
    <property type="molecule type" value="Genomic_DNA"/>
</dbReference>
<sequence length="228" mass="25510">MTDKELLDDVTAVGDEELARSLKEVWHVNRYLGGNPALFRHMRKLMRNAPRDRAIRVLDVATGLADVSLALESWSRRHAIPVAITGVDIHPRILRLAAERTAHAEAIRIEHGDGRELPYPDGAFDVGFCNLALHHFEEAEAVRVLQELSRVCRYGWVVTDLERHPAAYAAAKLLAKFVWRSPVTRHDGPLSVRRSFTAGEAAELIARANVNGTVKRHFPFRLALIGHG</sequence>
<name>A0ABV8K4Z9_9BACL</name>
<dbReference type="Gene3D" id="3.40.50.150">
    <property type="entry name" value="Vaccinia Virus protein VP39"/>
    <property type="match status" value="1"/>
</dbReference>
<dbReference type="CDD" id="cd02440">
    <property type="entry name" value="AdoMet_MTases"/>
    <property type="match status" value="1"/>
</dbReference>
<dbReference type="SUPFAM" id="SSF53335">
    <property type="entry name" value="S-adenosyl-L-methionine-dependent methyltransferases"/>
    <property type="match status" value="1"/>
</dbReference>
<comment type="caution">
    <text evidence="2">The sequence shown here is derived from an EMBL/GenBank/DDBJ whole genome shotgun (WGS) entry which is preliminary data.</text>
</comment>
<keyword evidence="2" id="KW-0489">Methyltransferase</keyword>
<proteinExistence type="predicted"/>
<dbReference type="Proteomes" id="UP001595715">
    <property type="component" value="Unassembled WGS sequence"/>
</dbReference>
<accession>A0ABV8K4Z9</accession>
<dbReference type="InterPro" id="IPR029063">
    <property type="entry name" value="SAM-dependent_MTases_sf"/>
</dbReference>
<dbReference type="GO" id="GO:0032259">
    <property type="term" value="P:methylation"/>
    <property type="evidence" value="ECO:0007669"/>
    <property type="project" value="UniProtKB-KW"/>
</dbReference>
<protein>
    <submittedName>
        <fullName evidence="2">Methyltransferase domain-containing protein</fullName>
    </submittedName>
</protein>
<organism evidence="2 3">
    <name type="scientific">Paenibacillus xanthanilyticus</name>
    <dbReference type="NCBI Taxonomy" id="1783531"/>
    <lineage>
        <taxon>Bacteria</taxon>
        <taxon>Bacillati</taxon>
        <taxon>Bacillota</taxon>
        <taxon>Bacilli</taxon>
        <taxon>Bacillales</taxon>
        <taxon>Paenibacillaceae</taxon>
        <taxon>Paenibacillus</taxon>
    </lineage>
</organism>
<evidence type="ECO:0000313" key="3">
    <source>
        <dbReference type="Proteomes" id="UP001595715"/>
    </source>
</evidence>
<dbReference type="InterPro" id="IPR041698">
    <property type="entry name" value="Methyltransf_25"/>
</dbReference>
<dbReference type="Pfam" id="PF13649">
    <property type="entry name" value="Methyltransf_25"/>
    <property type="match status" value="1"/>
</dbReference>
<reference evidence="3" key="1">
    <citation type="journal article" date="2019" name="Int. J. Syst. Evol. Microbiol.">
        <title>The Global Catalogue of Microorganisms (GCM) 10K type strain sequencing project: providing services to taxonomists for standard genome sequencing and annotation.</title>
        <authorList>
            <consortium name="The Broad Institute Genomics Platform"/>
            <consortium name="The Broad Institute Genome Sequencing Center for Infectious Disease"/>
            <person name="Wu L."/>
            <person name="Ma J."/>
        </authorList>
    </citation>
    <scope>NUCLEOTIDE SEQUENCE [LARGE SCALE GENOMIC DNA]</scope>
    <source>
        <strain evidence="3">IBRC-M 10987</strain>
    </source>
</reference>
<evidence type="ECO:0000313" key="2">
    <source>
        <dbReference type="EMBL" id="MFC4101069.1"/>
    </source>
</evidence>
<feature type="domain" description="Methyltransferase" evidence="1">
    <location>
        <begin position="57"/>
        <end position="154"/>
    </location>
</feature>
<dbReference type="RefSeq" id="WP_377719702.1">
    <property type="nucleotide sequence ID" value="NZ_JBHSAM010000028.1"/>
</dbReference>
<keyword evidence="2" id="KW-0808">Transferase</keyword>